<accession>A0A934VB07</accession>
<dbReference type="CDD" id="cd07246">
    <property type="entry name" value="VOC_like"/>
    <property type="match status" value="1"/>
</dbReference>
<dbReference type="PANTHER" id="PTHR34109">
    <property type="entry name" value="BNAUNNG04460D PROTEIN-RELATED"/>
    <property type="match status" value="1"/>
</dbReference>
<dbReference type="Gene3D" id="3.30.720.110">
    <property type="match status" value="1"/>
</dbReference>
<dbReference type="InterPro" id="IPR037523">
    <property type="entry name" value="VOC_core"/>
</dbReference>
<name>A0A934VB07_9BACT</name>
<dbReference type="RefSeq" id="WP_200351684.1">
    <property type="nucleotide sequence ID" value="NZ_BAABHZ010000006.1"/>
</dbReference>
<dbReference type="SUPFAM" id="SSF54593">
    <property type="entry name" value="Glyoxalase/Bleomycin resistance protein/Dihydroxybiphenyl dioxygenase"/>
    <property type="match status" value="1"/>
</dbReference>
<organism evidence="2 3">
    <name type="scientific">Luteolibacter yonseiensis</name>
    <dbReference type="NCBI Taxonomy" id="1144680"/>
    <lineage>
        <taxon>Bacteria</taxon>
        <taxon>Pseudomonadati</taxon>
        <taxon>Verrucomicrobiota</taxon>
        <taxon>Verrucomicrobiia</taxon>
        <taxon>Verrucomicrobiales</taxon>
        <taxon>Verrucomicrobiaceae</taxon>
        <taxon>Luteolibacter</taxon>
    </lineage>
</organism>
<dbReference type="AlphaFoldDB" id="A0A934VB07"/>
<dbReference type="Gene3D" id="3.30.720.120">
    <property type="match status" value="1"/>
</dbReference>
<evidence type="ECO:0000259" key="1">
    <source>
        <dbReference type="PROSITE" id="PS51819"/>
    </source>
</evidence>
<keyword evidence="3" id="KW-1185">Reference proteome</keyword>
<dbReference type="InterPro" id="IPR029068">
    <property type="entry name" value="Glyas_Bleomycin-R_OHBP_Dase"/>
</dbReference>
<protein>
    <submittedName>
        <fullName evidence="2">VOC family protein</fullName>
    </submittedName>
</protein>
<evidence type="ECO:0000313" key="2">
    <source>
        <dbReference type="EMBL" id="MBK1816758.1"/>
    </source>
</evidence>
<dbReference type="PANTHER" id="PTHR34109:SF1">
    <property type="entry name" value="VOC DOMAIN-CONTAINING PROTEIN"/>
    <property type="match status" value="1"/>
</dbReference>
<dbReference type="PROSITE" id="PS51819">
    <property type="entry name" value="VOC"/>
    <property type="match status" value="1"/>
</dbReference>
<dbReference type="Pfam" id="PF00903">
    <property type="entry name" value="Glyoxalase"/>
    <property type="match status" value="1"/>
</dbReference>
<feature type="domain" description="VOC" evidence="1">
    <location>
        <begin position="10"/>
        <end position="134"/>
    </location>
</feature>
<reference evidence="2" key="1">
    <citation type="submission" date="2021-01" db="EMBL/GenBank/DDBJ databases">
        <title>Modified the classification status of verrucomicrobia.</title>
        <authorList>
            <person name="Feng X."/>
        </authorList>
    </citation>
    <scope>NUCLEOTIDE SEQUENCE</scope>
    <source>
        <strain evidence="2">JCM 18052</strain>
    </source>
</reference>
<sequence>MSDFAHIPEGYHSVTPSLTSKNADASLKFYAAAFGAVEHFRLPDEKTGGVAHAEFRIGNSIMMISDEYPDYGAVAPEISKGGSFMIYVPDCDAAFEQAVAAGATVVSPPTDQFWGDRLASLADPFGYRWSVAQKVSSPTPEEMAEGMKNFGA</sequence>
<proteinExistence type="predicted"/>
<dbReference type="Proteomes" id="UP000600139">
    <property type="component" value="Unassembled WGS sequence"/>
</dbReference>
<gene>
    <name evidence="2" type="ORF">JIN84_14120</name>
</gene>
<dbReference type="EMBL" id="JAENIK010000011">
    <property type="protein sequence ID" value="MBK1816758.1"/>
    <property type="molecule type" value="Genomic_DNA"/>
</dbReference>
<dbReference type="InterPro" id="IPR004360">
    <property type="entry name" value="Glyas_Fos-R_dOase_dom"/>
</dbReference>
<comment type="caution">
    <text evidence="2">The sequence shown here is derived from an EMBL/GenBank/DDBJ whole genome shotgun (WGS) entry which is preliminary data.</text>
</comment>
<evidence type="ECO:0000313" key="3">
    <source>
        <dbReference type="Proteomes" id="UP000600139"/>
    </source>
</evidence>